<keyword evidence="3" id="KW-0964">Secreted</keyword>
<protein>
    <submittedName>
        <fullName evidence="6">NLP-like protein</fullName>
    </submittedName>
</protein>
<dbReference type="PANTHER" id="PTHR33657">
    <property type="entry name" value="DOMAIN PROTEIN, PUTATIVE (AFU_ORTHOLOGUE AFUA_5G00600)-RELATED"/>
    <property type="match status" value="1"/>
</dbReference>
<evidence type="ECO:0000256" key="1">
    <source>
        <dbReference type="ARBA" id="ARBA00004613"/>
    </source>
</evidence>
<evidence type="ECO:0000313" key="6">
    <source>
        <dbReference type="EMBL" id="CEG38366.1"/>
    </source>
</evidence>
<evidence type="ECO:0000256" key="4">
    <source>
        <dbReference type="ARBA" id="ARBA00023026"/>
    </source>
</evidence>
<evidence type="ECO:0000256" key="5">
    <source>
        <dbReference type="SAM" id="SignalP"/>
    </source>
</evidence>
<dbReference type="STRING" id="4781.A0A0P1ABW0"/>
<dbReference type="GO" id="GO:0005576">
    <property type="term" value="C:extracellular region"/>
    <property type="evidence" value="ECO:0007669"/>
    <property type="project" value="UniProtKB-SubCell"/>
</dbReference>
<keyword evidence="4" id="KW-0843">Virulence</keyword>
<dbReference type="GeneID" id="36403500"/>
<proteinExistence type="inferred from homology"/>
<evidence type="ECO:0000313" key="7">
    <source>
        <dbReference type="Proteomes" id="UP000054928"/>
    </source>
</evidence>
<comment type="similarity">
    <text evidence="2">Belongs to the Necrosis inducing protein (NPP1) family.</text>
</comment>
<evidence type="ECO:0000256" key="3">
    <source>
        <dbReference type="ARBA" id="ARBA00022525"/>
    </source>
</evidence>
<keyword evidence="7" id="KW-1185">Reference proteome</keyword>
<dbReference type="OrthoDB" id="4846271at2759"/>
<dbReference type="OMA" id="KPNCRIN"/>
<accession>A0A0P1ABW0</accession>
<dbReference type="AlphaFoldDB" id="A0A0P1ABW0"/>
<dbReference type="InterPro" id="IPR008701">
    <property type="entry name" value="NPP1"/>
</dbReference>
<dbReference type="RefSeq" id="XP_024574735.1">
    <property type="nucleotide sequence ID" value="XM_024723794.1"/>
</dbReference>
<keyword evidence="5" id="KW-0732">Signal</keyword>
<feature type="chain" id="PRO_5006058537" evidence="5">
    <location>
        <begin position="18"/>
        <end position="242"/>
    </location>
</feature>
<organism evidence="6 7">
    <name type="scientific">Plasmopara halstedii</name>
    <name type="common">Downy mildew of sunflower</name>
    <dbReference type="NCBI Taxonomy" id="4781"/>
    <lineage>
        <taxon>Eukaryota</taxon>
        <taxon>Sar</taxon>
        <taxon>Stramenopiles</taxon>
        <taxon>Oomycota</taxon>
        <taxon>Peronosporomycetes</taxon>
        <taxon>Peronosporales</taxon>
        <taxon>Peronosporaceae</taxon>
        <taxon>Plasmopara</taxon>
    </lineage>
</organism>
<dbReference type="PANTHER" id="PTHR33657:SF8">
    <property type="entry name" value="DOMAIN PROTEIN, PUTATIVE (AFU_ORTHOLOGUE AFUA_5G00600)-RELATED"/>
    <property type="match status" value="1"/>
</dbReference>
<reference evidence="7" key="1">
    <citation type="submission" date="2014-09" db="EMBL/GenBank/DDBJ databases">
        <authorList>
            <person name="Sharma Rahul"/>
            <person name="Thines Marco"/>
        </authorList>
    </citation>
    <scope>NUCLEOTIDE SEQUENCE [LARGE SCALE GENOMIC DNA]</scope>
</reference>
<evidence type="ECO:0000256" key="2">
    <source>
        <dbReference type="ARBA" id="ARBA00009520"/>
    </source>
</evidence>
<comment type="subcellular location">
    <subcellularLocation>
        <location evidence="1">Secreted</location>
    </subcellularLocation>
</comment>
<dbReference type="Proteomes" id="UP000054928">
    <property type="component" value="Unassembled WGS sequence"/>
</dbReference>
<dbReference type="Pfam" id="PF05630">
    <property type="entry name" value="NPP1"/>
    <property type="match status" value="1"/>
</dbReference>
<dbReference type="EMBL" id="CCYD01000321">
    <property type="protein sequence ID" value="CEG38366.1"/>
    <property type="molecule type" value="Genomic_DNA"/>
</dbReference>
<sequence length="242" mass="27793">MRFAIFFLITLCSYAYANDGLEKKANKLPYDSLVPVLPSKPNCRINSIALQFQPELNIKHGCHPYPAVDDNGYISSGLGVSHFFTDCMGSPKGSQVYGRAFVYRGYLAIMYAWYFPRDYVATPFWIGHRHGWEHAILWFGGMTEKPELLAVTAKSLIGYRTYAPPQSKHMDKDRFKLKYTWMGVTQHYLSATTSPGELQSLVMWDDLPDKARASLKPRSWSHFKPPLADNRFFRALRKAYPF</sequence>
<dbReference type="PIRSF" id="PIRSF029958">
    <property type="entry name" value="Necrosis-inducing_protein"/>
    <property type="match status" value="1"/>
</dbReference>
<name>A0A0P1ABW0_PLAHL</name>
<feature type="signal peptide" evidence="5">
    <location>
        <begin position="1"/>
        <end position="17"/>
    </location>
</feature>